<comment type="caution">
    <text evidence="1">The sequence shown here is derived from an EMBL/GenBank/DDBJ whole genome shotgun (WGS) entry which is preliminary data.</text>
</comment>
<evidence type="ECO:0000313" key="2">
    <source>
        <dbReference type="Proteomes" id="UP000314294"/>
    </source>
</evidence>
<gene>
    <name evidence="1" type="ORF">EYF80_026055</name>
</gene>
<dbReference type="EMBL" id="SRLO01000267">
    <property type="protein sequence ID" value="TNN63738.1"/>
    <property type="molecule type" value="Genomic_DNA"/>
</dbReference>
<sequence>MRSPGAQWMVWNSMASALRQPSLASRKAGCSLNTFRLSLGADGVAHFSDKQENAATNETRSVPVERRFISSPNIGSRLADVHNFAAALLGIQQLGSFENRKPVSQRITLQKSGIIPHNITQKTEVMSLMMARITELLLCCACHSIKVDSSVDETDE</sequence>
<name>A0A4Z2HCZ7_9TELE</name>
<reference evidence="1 2" key="1">
    <citation type="submission" date="2019-03" db="EMBL/GenBank/DDBJ databases">
        <title>First draft genome of Liparis tanakae, snailfish: a comprehensive survey of snailfish specific genes.</title>
        <authorList>
            <person name="Kim W."/>
            <person name="Song I."/>
            <person name="Jeong J.-H."/>
            <person name="Kim D."/>
            <person name="Kim S."/>
            <person name="Ryu S."/>
            <person name="Song J.Y."/>
            <person name="Lee S.K."/>
        </authorList>
    </citation>
    <scope>NUCLEOTIDE SEQUENCE [LARGE SCALE GENOMIC DNA]</scope>
    <source>
        <tissue evidence="1">Muscle</tissue>
    </source>
</reference>
<accession>A0A4Z2HCZ7</accession>
<dbReference type="AlphaFoldDB" id="A0A4Z2HCZ7"/>
<proteinExistence type="predicted"/>
<organism evidence="1 2">
    <name type="scientific">Liparis tanakae</name>
    <name type="common">Tanaka's snailfish</name>
    <dbReference type="NCBI Taxonomy" id="230148"/>
    <lineage>
        <taxon>Eukaryota</taxon>
        <taxon>Metazoa</taxon>
        <taxon>Chordata</taxon>
        <taxon>Craniata</taxon>
        <taxon>Vertebrata</taxon>
        <taxon>Euteleostomi</taxon>
        <taxon>Actinopterygii</taxon>
        <taxon>Neopterygii</taxon>
        <taxon>Teleostei</taxon>
        <taxon>Neoteleostei</taxon>
        <taxon>Acanthomorphata</taxon>
        <taxon>Eupercaria</taxon>
        <taxon>Perciformes</taxon>
        <taxon>Cottioidei</taxon>
        <taxon>Cottales</taxon>
        <taxon>Liparidae</taxon>
        <taxon>Liparis</taxon>
    </lineage>
</organism>
<keyword evidence="2" id="KW-1185">Reference proteome</keyword>
<evidence type="ECO:0000313" key="1">
    <source>
        <dbReference type="EMBL" id="TNN63738.1"/>
    </source>
</evidence>
<protein>
    <submittedName>
        <fullName evidence="1">Uncharacterized protein</fullName>
    </submittedName>
</protein>
<dbReference type="Proteomes" id="UP000314294">
    <property type="component" value="Unassembled WGS sequence"/>
</dbReference>